<dbReference type="PANTHER" id="PTHR43124:SF10">
    <property type="entry name" value="PURINE EFFLUX PUMP PBUE"/>
    <property type="match status" value="1"/>
</dbReference>
<dbReference type="PANTHER" id="PTHR43124">
    <property type="entry name" value="PURINE EFFLUX PUMP PBUE"/>
    <property type="match status" value="1"/>
</dbReference>
<feature type="transmembrane region" description="Helical" evidence="6">
    <location>
        <begin position="39"/>
        <end position="61"/>
    </location>
</feature>
<gene>
    <name evidence="8" type="ORF">ALP32_03784</name>
</gene>
<protein>
    <submittedName>
        <fullName evidence="8">Major facilitator family transporter</fullName>
    </submittedName>
</protein>
<keyword evidence="2" id="KW-1003">Cell membrane</keyword>
<dbReference type="AlphaFoldDB" id="A0A3M5T1I3"/>
<comment type="caution">
    <text evidence="8">The sequence shown here is derived from an EMBL/GenBank/DDBJ whole genome shotgun (WGS) entry which is preliminary data.</text>
</comment>
<keyword evidence="3 6" id="KW-0812">Transmembrane</keyword>
<name>A0A3M5T1I3_9PSED</name>
<evidence type="ECO:0000256" key="6">
    <source>
        <dbReference type="SAM" id="Phobius"/>
    </source>
</evidence>
<keyword evidence="5 6" id="KW-0472">Membrane</keyword>
<keyword evidence="4 6" id="KW-1133">Transmembrane helix</keyword>
<dbReference type="InterPro" id="IPR050189">
    <property type="entry name" value="MFS_Efflux_Transporters"/>
</dbReference>
<evidence type="ECO:0000256" key="3">
    <source>
        <dbReference type="ARBA" id="ARBA00022692"/>
    </source>
</evidence>
<comment type="subcellular location">
    <subcellularLocation>
        <location evidence="1">Cell membrane</location>
        <topology evidence="1">Multi-pass membrane protein</topology>
    </subcellularLocation>
</comment>
<dbReference type="SUPFAM" id="SSF103473">
    <property type="entry name" value="MFS general substrate transporter"/>
    <property type="match status" value="1"/>
</dbReference>
<proteinExistence type="predicted"/>
<evidence type="ECO:0000256" key="5">
    <source>
        <dbReference type="ARBA" id="ARBA00023136"/>
    </source>
</evidence>
<dbReference type="Gene3D" id="1.20.1250.20">
    <property type="entry name" value="MFS general substrate transporter like domains"/>
    <property type="match status" value="1"/>
</dbReference>
<dbReference type="Pfam" id="PF07690">
    <property type="entry name" value="MFS_1"/>
    <property type="match status" value="1"/>
</dbReference>
<evidence type="ECO:0000313" key="9">
    <source>
        <dbReference type="Proteomes" id="UP000281514"/>
    </source>
</evidence>
<dbReference type="InterPro" id="IPR036259">
    <property type="entry name" value="MFS_trans_sf"/>
</dbReference>
<dbReference type="EMBL" id="RBTX01000567">
    <property type="protein sequence ID" value="RMU27435.1"/>
    <property type="molecule type" value="Genomic_DNA"/>
</dbReference>
<evidence type="ECO:0000313" key="8">
    <source>
        <dbReference type="EMBL" id="RMU27435.1"/>
    </source>
</evidence>
<organism evidence="8 9">
    <name type="scientific">Pseudomonas avellanae</name>
    <dbReference type="NCBI Taxonomy" id="46257"/>
    <lineage>
        <taxon>Bacteria</taxon>
        <taxon>Pseudomonadati</taxon>
        <taxon>Pseudomonadota</taxon>
        <taxon>Gammaproteobacteria</taxon>
        <taxon>Pseudomonadales</taxon>
        <taxon>Pseudomonadaceae</taxon>
        <taxon>Pseudomonas</taxon>
    </lineage>
</organism>
<dbReference type="GO" id="GO:0005886">
    <property type="term" value="C:plasma membrane"/>
    <property type="evidence" value="ECO:0007669"/>
    <property type="project" value="UniProtKB-SubCell"/>
</dbReference>
<evidence type="ECO:0000256" key="4">
    <source>
        <dbReference type="ARBA" id="ARBA00022989"/>
    </source>
</evidence>
<feature type="transmembrane region" description="Helical" evidence="6">
    <location>
        <begin position="73"/>
        <end position="99"/>
    </location>
</feature>
<reference evidence="8 9" key="1">
    <citation type="submission" date="2018-08" db="EMBL/GenBank/DDBJ databases">
        <title>Recombination of ecologically and evolutionarily significant loci maintains genetic cohesion in the Pseudomonas syringae species complex.</title>
        <authorList>
            <person name="Dillon M."/>
            <person name="Thakur S."/>
            <person name="Almeida R.N.D."/>
            <person name="Weir B.S."/>
            <person name="Guttman D.S."/>
        </authorList>
    </citation>
    <scope>NUCLEOTIDE SEQUENCE [LARGE SCALE GENOMIC DNA]</scope>
    <source>
        <strain evidence="8 9">ICMP 9749</strain>
    </source>
</reference>
<sequence>MLPILLLSAAGFTVLTTEFVIVGLLPAVARDLDVSVSQAGLLVTLFAFTVAAFGPFLTAYFSRFERKRLFISILILFGLANALAALAPDIAVMGVARLIPALGSVPV</sequence>
<dbReference type="GO" id="GO:0022857">
    <property type="term" value="F:transmembrane transporter activity"/>
    <property type="evidence" value="ECO:0007669"/>
    <property type="project" value="InterPro"/>
</dbReference>
<evidence type="ECO:0000259" key="7">
    <source>
        <dbReference type="PROSITE" id="PS50850"/>
    </source>
</evidence>
<dbReference type="PROSITE" id="PS50850">
    <property type="entry name" value="MFS"/>
    <property type="match status" value="1"/>
</dbReference>
<dbReference type="InterPro" id="IPR011701">
    <property type="entry name" value="MFS"/>
</dbReference>
<dbReference type="InterPro" id="IPR020846">
    <property type="entry name" value="MFS_dom"/>
</dbReference>
<evidence type="ECO:0000256" key="2">
    <source>
        <dbReference type="ARBA" id="ARBA00022475"/>
    </source>
</evidence>
<accession>A0A3M5T1I3</accession>
<dbReference type="Proteomes" id="UP000281514">
    <property type="component" value="Unassembled WGS sequence"/>
</dbReference>
<feature type="non-terminal residue" evidence="8">
    <location>
        <position position="107"/>
    </location>
</feature>
<feature type="domain" description="Major facilitator superfamily (MFS) profile" evidence="7">
    <location>
        <begin position="3"/>
        <end position="107"/>
    </location>
</feature>
<evidence type="ECO:0000256" key="1">
    <source>
        <dbReference type="ARBA" id="ARBA00004651"/>
    </source>
</evidence>